<dbReference type="RefSeq" id="WP_227180467.1">
    <property type="nucleotide sequence ID" value="NZ_JAJBZT010000004.1"/>
</dbReference>
<accession>A0ABS8D655</accession>
<dbReference type="Proteomes" id="UP001165395">
    <property type="component" value="Unassembled WGS sequence"/>
</dbReference>
<dbReference type="InterPro" id="IPR036412">
    <property type="entry name" value="HAD-like_sf"/>
</dbReference>
<keyword evidence="6" id="KW-0460">Magnesium</keyword>
<evidence type="ECO:0000313" key="8">
    <source>
        <dbReference type="Proteomes" id="UP001165395"/>
    </source>
</evidence>
<dbReference type="Gene3D" id="3.40.50.1000">
    <property type="entry name" value="HAD superfamily/HAD-like"/>
    <property type="match status" value="1"/>
</dbReference>
<keyword evidence="4" id="KW-0479">Metal-binding</keyword>
<dbReference type="SUPFAM" id="SSF56784">
    <property type="entry name" value="HAD-like"/>
    <property type="match status" value="1"/>
</dbReference>
<dbReference type="Pfam" id="PF00702">
    <property type="entry name" value="Hydrolase"/>
    <property type="match status" value="1"/>
</dbReference>
<sequence length="177" mass="19529">MSENLSLEGRLKKIKLMVFDVDGVLTDGRLYLNDRGEEMKAFNTLDGHGLKMLQSSGVEVAIITGRRSETVALRAKNLGVNHLYQGVENKKEAFLDLIQTLNLSTDVVGFMGDDWIDLPAMKLSGLAVTVPAATEEVQQRAHLVTLRAGGEGAVRELCERIMKAQGTFDRHLAQYLD</sequence>
<dbReference type="CDD" id="cd01630">
    <property type="entry name" value="HAD_KDO-like"/>
    <property type="match status" value="1"/>
</dbReference>
<keyword evidence="5 7" id="KW-0378">Hydrolase</keyword>
<organism evidence="7 8">
    <name type="scientific">Leeia speluncae</name>
    <dbReference type="NCBI Taxonomy" id="2884804"/>
    <lineage>
        <taxon>Bacteria</taxon>
        <taxon>Pseudomonadati</taxon>
        <taxon>Pseudomonadota</taxon>
        <taxon>Betaproteobacteria</taxon>
        <taxon>Neisseriales</taxon>
        <taxon>Leeiaceae</taxon>
        <taxon>Leeia</taxon>
    </lineage>
</organism>
<comment type="similarity">
    <text evidence="2">Belongs to the KdsC family.</text>
</comment>
<dbReference type="InterPro" id="IPR050793">
    <property type="entry name" value="CMP-NeuNAc_synthase"/>
</dbReference>
<evidence type="ECO:0000256" key="1">
    <source>
        <dbReference type="ARBA" id="ARBA00001946"/>
    </source>
</evidence>
<protein>
    <submittedName>
        <fullName evidence="7">HAD family hydrolase</fullName>
    </submittedName>
</protein>
<dbReference type="NCBIfam" id="TIGR01670">
    <property type="entry name" value="KdsC-phosphatas"/>
    <property type="match status" value="1"/>
</dbReference>
<gene>
    <name evidence="7" type="ORF">LIN78_09015</name>
</gene>
<dbReference type="SFLD" id="SFLDS00003">
    <property type="entry name" value="Haloacid_Dehalogenase"/>
    <property type="match status" value="1"/>
</dbReference>
<evidence type="ECO:0000256" key="6">
    <source>
        <dbReference type="ARBA" id="ARBA00022842"/>
    </source>
</evidence>
<dbReference type="SFLD" id="SFLDG01138">
    <property type="entry name" value="C1.6.2:_Deoxy-d-mannose-octulo"/>
    <property type="match status" value="1"/>
</dbReference>
<proteinExistence type="inferred from homology"/>
<dbReference type="NCBIfam" id="TIGR01662">
    <property type="entry name" value="HAD-SF-IIIA"/>
    <property type="match status" value="1"/>
</dbReference>
<comment type="cofactor">
    <cofactor evidence="1">
        <name>Mg(2+)</name>
        <dbReference type="ChEBI" id="CHEBI:18420"/>
    </cofactor>
</comment>
<dbReference type="InterPro" id="IPR023214">
    <property type="entry name" value="HAD_sf"/>
</dbReference>
<evidence type="ECO:0000256" key="5">
    <source>
        <dbReference type="ARBA" id="ARBA00022801"/>
    </source>
</evidence>
<evidence type="ECO:0000256" key="3">
    <source>
        <dbReference type="ARBA" id="ARBA00011881"/>
    </source>
</evidence>
<evidence type="ECO:0000256" key="2">
    <source>
        <dbReference type="ARBA" id="ARBA00005893"/>
    </source>
</evidence>
<dbReference type="PANTHER" id="PTHR21485:SF3">
    <property type="entry name" value="N-ACYLNEURAMINATE CYTIDYLYLTRANSFERASE"/>
    <property type="match status" value="1"/>
</dbReference>
<dbReference type="PIRSF" id="PIRSF006118">
    <property type="entry name" value="KDO8-P_Ptase"/>
    <property type="match status" value="1"/>
</dbReference>
<reference evidence="7" key="1">
    <citation type="submission" date="2021-10" db="EMBL/GenBank/DDBJ databases">
        <title>The complete genome sequence of Leeia sp. TBRC 13508.</title>
        <authorList>
            <person name="Charoenyingcharoen P."/>
            <person name="Yukphan P."/>
        </authorList>
    </citation>
    <scope>NUCLEOTIDE SEQUENCE</scope>
    <source>
        <strain evidence="7">TBRC 13508</strain>
    </source>
</reference>
<dbReference type="SFLD" id="SFLDG01136">
    <property type="entry name" value="C1.6:_Phosphoserine_Phosphatas"/>
    <property type="match status" value="1"/>
</dbReference>
<dbReference type="PANTHER" id="PTHR21485">
    <property type="entry name" value="HAD SUPERFAMILY MEMBERS CMAS AND KDSC"/>
    <property type="match status" value="1"/>
</dbReference>
<evidence type="ECO:0000313" key="7">
    <source>
        <dbReference type="EMBL" id="MCB6183689.1"/>
    </source>
</evidence>
<keyword evidence="8" id="KW-1185">Reference proteome</keyword>
<dbReference type="GO" id="GO:0016787">
    <property type="term" value="F:hydrolase activity"/>
    <property type="evidence" value="ECO:0007669"/>
    <property type="project" value="UniProtKB-KW"/>
</dbReference>
<comment type="caution">
    <text evidence="7">The sequence shown here is derived from an EMBL/GenBank/DDBJ whole genome shotgun (WGS) entry which is preliminary data.</text>
</comment>
<comment type="subunit">
    <text evidence="3">Homotetramer.</text>
</comment>
<dbReference type="InterPro" id="IPR006549">
    <property type="entry name" value="HAD-SF_hydro_IIIA"/>
</dbReference>
<name>A0ABS8D655_9NEIS</name>
<evidence type="ECO:0000256" key="4">
    <source>
        <dbReference type="ARBA" id="ARBA00022723"/>
    </source>
</evidence>
<dbReference type="EMBL" id="JAJBZT010000004">
    <property type="protein sequence ID" value="MCB6183689.1"/>
    <property type="molecule type" value="Genomic_DNA"/>
</dbReference>
<dbReference type="InterPro" id="IPR010023">
    <property type="entry name" value="KdsC_fam"/>
</dbReference>